<feature type="region of interest" description="Disordered" evidence="3">
    <location>
        <begin position="94"/>
        <end position="153"/>
    </location>
</feature>
<organism evidence="4 5">
    <name type="scientific">Porites evermanni</name>
    <dbReference type="NCBI Taxonomy" id="104178"/>
    <lineage>
        <taxon>Eukaryota</taxon>
        <taxon>Metazoa</taxon>
        <taxon>Cnidaria</taxon>
        <taxon>Anthozoa</taxon>
        <taxon>Hexacorallia</taxon>
        <taxon>Scleractinia</taxon>
        <taxon>Fungiina</taxon>
        <taxon>Poritidae</taxon>
        <taxon>Porites</taxon>
    </lineage>
</organism>
<dbReference type="SUPFAM" id="SSF56349">
    <property type="entry name" value="DNA breaking-rejoining enzymes"/>
    <property type="match status" value="1"/>
</dbReference>
<feature type="compositionally biased region" description="Polar residues" evidence="3">
    <location>
        <begin position="123"/>
        <end position="153"/>
    </location>
</feature>
<dbReference type="Gene3D" id="1.10.443.10">
    <property type="entry name" value="Intergrase catalytic core"/>
    <property type="match status" value="1"/>
</dbReference>
<dbReference type="InterPro" id="IPR011010">
    <property type="entry name" value="DNA_brk_join_enz"/>
</dbReference>
<keyword evidence="2" id="KW-0233">DNA recombination</keyword>
<dbReference type="PANTHER" id="PTHR30349">
    <property type="entry name" value="PHAGE INTEGRASE-RELATED"/>
    <property type="match status" value="1"/>
</dbReference>
<evidence type="ECO:0008006" key="6">
    <source>
        <dbReference type="Google" id="ProtNLM"/>
    </source>
</evidence>
<evidence type="ECO:0000313" key="5">
    <source>
        <dbReference type="Proteomes" id="UP001159427"/>
    </source>
</evidence>
<dbReference type="InterPro" id="IPR013762">
    <property type="entry name" value="Integrase-like_cat_sf"/>
</dbReference>
<keyword evidence="5" id="KW-1185">Reference proteome</keyword>
<keyword evidence="1" id="KW-0238">DNA-binding</keyword>
<sequence>CPIKGCKSQVRDLPRHLRDVHKFPREKAKKATSRFGMWESFSSTNMDGKGKDRKWKDYHYHRKCPISGCHSIVKRLSQHLRQVHKEIRKGSSEYKAILKEARPRKPSRSSALVSRRTEEAEISLSSNSDNNSVAGTSVKGTPDSDSQTEAESTGNLEISHGIFGSFISWLQTTDGGRKPHKMSKQHASQVEKMLTVIDPNKDLASLFDRKLIRDTFLRDHAEKTYKPDTIKSYLLSLRYFCSFVLTERPEGLNVDDASINVIDEKARLWSTSYKKDCQRRHLEKQDEDISNLITAEMVTTFEQSESTRRAVSLIGQLSGAHCIQLNQEQYTLIRDFILTEMTIANAHRSGVLANMTIGEFNKSKHESNGSYVISVKNHKTASIHGPARVVLSPKLFGYLKVYVNEVRSVVNSTKDENDSVILSWSGAKVVSGQISTAINAAWKKAGLEGHISSTLFRKSAVTAVHTNHKDMTGQLADLMAHKESTAQRYYKLHEKQKSCVEAAAELPSIMRTTKKVLEGGDSITTMEEDIPAGTKDSTEKHVTWNKQQIEAIRELFREEIDQKSVTMALVREKITNNAILCNQDPKKICDRVRSEWRHKHDESHLETAGAVDPPDEEETFSDKMSRYMSSSSVSEFVPPSNSRYMSRNIFSLREKEDLLRLFKPTIKSGIISKPAVKNILEEDEAGRQFLKKFTVDQIVNRLKYERPMNQKRT</sequence>
<name>A0ABN8PU96_9CNID</name>
<gene>
    <name evidence="4" type="ORF">PEVE_00000273</name>
</gene>
<reference evidence="4 5" key="1">
    <citation type="submission" date="2022-05" db="EMBL/GenBank/DDBJ databases">
        <authorList>
            <consortium name="Genoscope - CEA"/>
            <person name="William W."/>
        </authorList>
    </citation>
    <scope>NUCLEOTIDE SEQUENCE [LARGE SCALE GENOMIC DNA]</scope>
</reference>
<dbReference type="Proteomes" id="UP001159427">
    <property type="component" value="Unassembled WGS sequence"/>
</dbReference>
<evidence type="ECO:0000256" key="3">
    <source>
        <dbReference type="SAM" id="MobiDB-lite"/>
    </source>
</evidence>
<evidence type="ECO:0000256" key="1">
    <source>
        <dbReference type="ARBA" id="ARBA00023125"/>
    </source>
</evidence>
<dbReference type="EMBL" id="CALNXI010001001">
    <property type="protein sequence ID" value="CAH3150998.1"/>
    <property type="molecule type" value="Genomic_DNA"/>
</dbReference>
<feature type="non-terminal residue" evidence="4">
    <location>
        <position position="1"/>
    </location>
</feature>
<proteinExistence type="predicted"/>
<evidence type="ECO:0000256" key="2">
    <source>
        <dbReference type="ARBA" id="ARBA00023172"/>
    </source>
</evidence>
<dbReference type="InterPro" id="IPR050090">
    <property type="entry name" value="Tyrosine_recombinase_XerCD"/>
</dbReference>
<evidence type="ECO:0000313" key="4">
    <source>
        <dbReference type="EMBL" id="CAH3150998.1"/>
    </source>
</evidence>
<comment type="caution">
    <text evidence="4">The sequence shown here is derived from an EMBL/GenBank/DDBJ whole genome shotgun (WGS) entry which is preliminary data.</text>
</comment>
<feature type="compositionally biased region" description="Basic and acidic residues" evidence="3">
    <location>
        <begin position="94"/>
        <end position="103"/>
    </location>
</feature>
<accession>A0ABN8PU96</accession>
<dbReference type="PANTHER" id="PTHR30349:SF41">
    <property type="entry name" value="INTEGRASE_RECOMBINASE PROTEIN MJ0367-RELATED"/>
    <property type="match status" value="1"/>
</dbReference>
<protein>
    <recommendedName>
        <fullName evidence="6">Neurofilament medium polypeptide</fullName>
    </recommendedName>
</protein>